<dbReference type="EMBL" id="CAEZUX010000001">
    <property type="protein sequence ID" value="CAB4604813.1"/>
    <property type="molecule type" value="Genomic_DNA"/>
</dbReference>
<reference evidence="2" key="1">
    <citation type="submission" date="2020-05" db="EMBL/GenBank/DDBJ databases">
        <authorList>
            <person name="Chiriac C."/>
            <person name="Salcher M."/>
            <person name="Ghai R."/>
            <person name="Kavagutti S V."/>
        </authorList>
    </citation>
    <scope>NUCLEOTIDE SEQUENCE</scope>
</reference>
<accession>A0A6J6GXW7</accession>
<name>A0A6J6GXW7_9ZZZZ</name>
<feature type="domain" description="DinB-like" evidence="1">
    <location>
        <begin position="29"/>
        <end position="168"/>
    </location>
</feature>
<gene>
    <name evidence="2" type="ORF">UFOPK1874_00013</name>
</gene>
<protein>
    <submittedName>
        <fullName evidence="2">Unannotated protein</fullName>
    </submittedName>
</protein>
<dbReference type="SUPFAM" id="SSF109854">
    <property type="entry name" value="DinB/YfiT-like putative metalloenzymes"/>
    <property type="match status" value="1"/>
</dbReference>
<dbReference type="Pfam" id="PF12867">
    <property type="entry name" value="DinB_2"/>
    <property type="match status" value="1"/>
</dbReference>
<dbReference type="InterPro" id="IPR024775">
    <property type="entry name" value="DinB-like"/>
</dbReference>
<evidence type="ECO:0000313" key="2">
    <source>
        <dbReference type="EMBL" id="CAB4604813.1"/>
    </source>
</evidence>
<dbReference type="Gene3D" id="1.20.120.450">
    <property type="entry name" value="dinb family like domain"/>
    <property type="match status" value="1"/>
</dbReference>
<dbReference type="InterPro" id="IPR034660">
    <property type="entry name" value="DinB/YfiT-like"/>
</dbReference>
<evidence type="ECO:0000259" key="1">
    <source>
        <dbReference type="Pfam" id="PF12867"/>
    </source>
</evidence>
<sequence>MNRIEIETKLNDDRTWLLNTYRELSETQLFGDLTPSEHDPSNFWSALDHLAHLALIERNFASMIRKHIGGAKNPVGLTHDDSGAPRTRDQIMASVHAMTEEWQLEHHGKSLHEVVALGASARAVTLQLLSELTDEQLSEKLPGAPWADGTIGGVLAANADHGRMHWKWAKDAGVHEH</sequence>
<dbReference type="AlphaFoldDB" id="A0A6J6GXW7"/>
<proteinExistence type="predicted"/>
<organism evidence="2">
    <name type="scientific">freshwater metagenome</name>
    <dbReference type="NCBI Taxonomy" id="449393"/>
    <lineage>
        <taxon>unclassified sequences</taxon>
        <taxon>metagenomes</taxon>
        <taxon>ecological metagenomes</taxon>
    </lineage>
</organism>